<evidence type="ECO:0000313" key="1">
    <source>
        <dbReference type="EMBL" id="KIN97936.1"/>
    </source>
</evidence>
<dbReference type="OrthoDB" id="3268646at2759"/>
<reference evidence="2" key="2">
    <citation type="submission" date="2015-01" db="EMBL/GenBank/DDBJ databases">
        <title>Evolutionary Origins and Diversification of the Mycorrhizal Mutualists.</title>
        <authorList>
            <consortium name="DOE Joint Genome Institute"/>
            <consortium name="Mycorrhizal Genomics Consortium"/>
            <person name="Kohler A."/>
            <person name="Kuo A."/>
            <person name="Nagy L.G."/>
            <person name="Floudas D."/>
            <person name="Copeland A."/>
            <person name="Barry K.W."/>
            <person name="Cichocki N."/>
            <person name="Veneault-Fourrey C."/>
            <person name="LaButti K."/>
            <person name="Lindquist E.A."/>
            <person name="Lipzen A."/>
            <person name="Lundell T."/>
            <person name="Morin E."/>
            <person name="Murat C."/>
            <person name="Riley R."/>
            <person name="Ohm R."/>
            <person name="Sun H."/>
            <person name="Tunlid A."/>
            <person name="Henrissat B."/>
            <person name="Grigoriev I.V."/>
            <person name="Hibbett D.S."/>
            <person name="Martin F."/>
        </authorList>
    </citation>
    <scope>NUCLEOTIDE SEQUENCE [LARGE SCALE GENOMIC DNA]</scope>
    <source>
        <strain evidence="2">Marx 270</strain>
    </source>
</reference>
<dbReference type="STRING" id="870435.A0A0C3JK30"/>
<dbReference type="Proteomes" id="UP000054217">
    <property type="component" value="Unassembled WGS sequence"/>
</dbReference>
<dbReference type="EMBL" id="KN832022">
    <property type="protein sequence ID" value="KIN97936.1"/>
    <property type="molecule type" value="Genomic_DNA"/>
</dbReference>
<reference evidence="1 2" key="1">
    <citation type="submission" date="2014-04" db="EMBL/GenBank/DDBJ databases">
        <authorList>
            <consortium name="DOE Joint Genome Institute"/>
            <person name="Kuo A."/>
            <person name="Kohler A."/>
            <person name="Costa M.D."/>
            <person name="Nagy L.G."/>
            <person name="Floudas D."/>
            <person name="Copeland A."/>
            <person name="Barry K.W."/>
            <person name="Cichocki N."/>
            <person name="Veneault-Fourrey C."/>
            <person name="LaButti K."/>
            <person name="Lindquist E.A."/>
            <person name="Lipzen A."/>
            <person name="Lundell T."/>
            <person name="Morin E."/>
            <person name="Murat C."/>
            <person name="Sun H."/>
            <person name="Tunlid A."/>
            <person name="Henrissat B."/>
            <person name="Grigoriev I.V."/>
            <person name="Hibbett D.S."/>
            <person name="Martin F."/>
            <person name="Nordberg H.P."/>
            <person name="Cantor M.N."/>
            <person name="Hua S.X."/>
        </authorList>
    </citation>
    <scope>NUCLEOTIDE SEQUENCE [LARGE SCALE GENOMIC DNA]</scope>
    <source>
        <strain evidence="1 2">Marx 270</strain>
    </source>
</reference>
<name>A0A0C3JK30_PISTI</name>
<protein>
    <submittedName>
        <fullName evidence="1">Uncharacterized protein</fullName>
    </submittedName>
</protein>
<sequence>PIMMLQDFRAYNHGFIHIGGWLKNKGRILVEEYNCYFWTGLSPVFHGLVETCLRSKDPNLDISRPFPYDDVCQSAEEVLHHDCFDANDLDFLGPCVAPAPQAQPNASHCSDGRDDSVHPLLPSHEARRNLESLVKEGPTAHKQDEVETLIKSLSHMSLNDPDYSLLYYHAIKMDPDAAKVLCAP</sequence>
<proteinExistence type="predicted"/>
<feature type="non-terminal residue" evidence="1">
    <location>
        <position position="1"/>
    </location>
</feature>
<dbReference type="HOGENOM" id="CLU_003921_6_2_1"/>
<feature type="non-terminal residue" evidence="1">
    <location>
        <position position="184"/>
    </location>
</feature>
<accession>A0A0C3JK30</accession>
<gene>
    <name evidence="1" type="ORF">M404DRAFT_42910</name>
</gene>
<dbReference type="InParanoid" id="A0A0C3JK30"/>
<organism evidence="1 2">
    <name type="scientific">Pisolithus tinctorius Marx 270</name>
    <dbReference type="NCBI Taxonomy" id="870435"/>
    <lineage>
        <taxon>Eukaryota</taxon>
        <taxon>Fungi</taxon>
        <taxon>Dikarya</taxon>
        <taxon>Basidiomycota</taxon>
        <taxon>Agaricomycotina</taxon>
        <taxon>Agaricomycetes</taxon>
        <taxon>Agaricomycetidae</taxon>
        <taxon>Boletales</taxon>
        <taxon>Sclerodermatineae</taxon>
        <taxon>Pisolithaceae</taxon>
        <taxon>Pisolithus</taxon>
    </lineage>
</organism>
<keyword evidence="2" id="KW-1185">Reference proteome</keyword>
<dbReference type="AlphaFoldDB" id="A0A0C3JK30"/>
<evidence type="ECO:0000313" key="2">
    <source>
        <dbReference type="Proteomes" id="UP000054217"/>
    </source>
</evidence>